<feature type="region of interest" description="Disordered" evidence="14">
    <location>
        <begin position="85"/>
        <end position="120"/>
    </location>
</feature>
<dbReference type="InParanoid" id="Q6CTB1"/>
<keyword evidence="4" id="KW-0964">Secreted</keyword>
<keyword evidence="8" id="KW-0325">Glycoprotein</keyword>
<dbReference type="OMA" id="KRTMITE"/>
<keyword evidence="7 13" id="KW-0378">Hydrolase</keyword>
<comment type="function">
    <text evidence="11">Glucanases possibly play a role in cell expansion during growth, in cell-cell fusion during mating, and in spore release during sporulation.</text>
</comment>
<keyword evidence="3" id="KW-0134">Cell wall</keyword>
<dbReference type="SUPFAM" id="SSF51445">
    <property type="entry name" value="(Trans)glycosidases"/>
    <property type="match status" value="1"/>
</dbReference>
<evidence type="ECO:0000256" key="8">
    <source>
        <dbReference type="ARBA" id="ARBA00023180"/>
    </source>
</evidence>
<reference evidence="16 17" key="1">
    <citation type="journal article" date="2004" name="Nature">
        <title>Genome evolution in yeasts.</title>
        <authorList>
            <consortium name="Genolevures"/>
            <person name="Dujon B."/>
            <person name="Sherman D."/>
            <person name="Fischer G."/>
            <person name="Durrens P."/>
            <person name="Casaregola S."/>
            <person name="Lafontaine I."/>
            <person name="de Montigny J."/>
            <person name="Marck C."/>
            <person name="Neuveglise C."/>
            <person name="Talla E."/>
            <person name="Goffard N."/>
            <person name="Frangeul L."/>
            <person name="Aigle M."/>
            <person name="Anthouard V."/>
            <person name="Babour A."/>
            <person name="Barbe V."/>
            <person name="Barnay S."/>
            <person name="Blanchin S."/>
            <person name="Beckerich J.M."/>
            <person name="Beyne E."/>
            <person name="Bleykasten C."/>
            <person name="Boisrame A."/>
            <person name="Boyer J."/>
            <person name="Cattolico L."/>
            <person name="Confanioleri F."/>
            <person name="de Daruvar A."/>
            <person name="Despons L."/>
            <person name="Fabre E."/>
            <person name="Fairhead C."/>
            <person name="Ferry-Dumazet H."/>
            <person name="Groppi A."/>
            <person name="Hantraye F."/>
            <person name="Hennequin C."/>
            <person name="Jauniaux N."/>
            <person name="Joyet P."/>
            <person name="Kachouri R."/>
            <person name="Kerrest A."/>
            <person name="Koszul R."/>
            <person name="Lemaire M."/>
            <person name="Lesur I."/>
            <person name="Ma L."/>
            <person name="Muller H."/>
            <person name="Nicaud J.M."/>
            <person name="Nikolski M."/>
            <person name="Oztas S."/>
            <person name="Ozier-Kalogeropoulos O."/>
            <person name="Pellenz S."/>
            <person name="Potier S."/>
            <person name="Richard G.F."/>
            <person name="Straub M.L."/>
            <person name="Suleau A."/>
            <person name="Swennene D."/>
            <person name="Tekaia F."/>
            <person name="Wesolowski-Louvel M."/>
            <person name="Westhof E."/>
            <person name="Wirth B."/>
            <person name="Zeniou-Meyer M."/>
            <person name="Zivanovic I."/>
            <person name="Bolotin-Fukuhara M."/>
            <person name="Thierry A."/>
            <person name="Bouchier C."/>
            <person name="Caudron B."/>
            <person name="Scarpelli C."/>
            <person name="Gaillardin C."/>
            <person name="Weissenbach J."/>
            <person name="Wincker P."/>
            <person name="Souciet J.L."/>
        </authorList>
    </citation>
    <scope>NUCLEOTIDE SEQUENCE [LARGE SCALE GENOMIC DNA]</scope>
    <source>
        <strain evidence="17">ATCC 8585 / CBS 2359 / DSM 70799 / NBRC 1267 / NRRL Y-1140 / WM37</strain>
    </source>
</reference>
<dbReference type="FunCoup" id="Q6CTB1">
    <property type="interactions" value="143"/>
</dbReference>
<keyword evidence="10" id="KW-0961">Cell wall biogenesis/degradation</keyword>
<dbReference type="InterPro" id="IPR050732">
    <property type="entry name" value="Beta-glucan_modifiers"/>
</dbReference>
<comment type="similarity">
    <text evidence="2 12">Belongs to the glycosyl hydrolase 17 family.</text>
</comment>
<proteinExistence type="inferred from homology"/>
<dbReference type="InterPro" id="IPR017853">
    <property type="entry name" value="GH"/>
</dbReference>
<evidence type="ECO:0000313" key="17">
    <source>
        <dbReference type="Proteomes" id="UP000000598"/>
    </source>
</evidence>
<dbReference type="GO" id="GO:0005576">
    <property type="term" value="C:extracellular region"/>
    <property type="evidence" value="ECO:0007669"/>
    <property type="project" value="UniProtKB-ARBA"/>
</dbReference>
<evidence type="ECO:0000256" key="5">
    <source>
        <dbReference type="ARBA" id="ARBA00022685"/>
    </source>
</evidence>
<keyword evidence="5" id="KW-0165">Cleavage on pair of basic residues</keyword>
<feature type="signal peptide" evidence="15">
    <location>
        <begin position="1"/>
        <end position="18"/>
    </location>
</feature>
<sequence>MLFTNLIAGASILGAAVASPIHGHKDNKRDLVYVTNRVTSTVVVYGDAPMTLAGASTTVALDADHIPTEATSPISYADVTRGDAAPTEAVSTTADAPESTSSTSSSTSSGSASSSSAASPDFGSGFKGITYSPYTDGGACKSAQQVASDLASLSSYGVIRLYGVDCNQVENVFQGKASGQKLFLGVYFMDQIEAGVEQIASAVNSYGSWDDVVAVSIGNELVNSGASVDTVSSYVSTGRAALTSAGYTGPVVSVDTFTALIANPSLCDCNDFVAVNAHAYFDQNTAAEDAGSWLMNQIERVWGTCNGNKQVVITESGWPSQGQTYGKAVPSKENQKIAIESIKKTCGDATILFTAFNDYWKADGAWGVEKYWGVLSSE</sequence>
<dbReference type="CAZy" id="GH17">
    <property type="family name" value="Glycoside Hydrolase Family 17"/>
</dbReference>
<keyword evidence="6 15" id="KW-0732">Signal</keyword>
<evidence type="ECO:0000256" key="1">
    <source>
        <dbReference type="ARBA" id="ARBA00004191"/>
    </source>
</evidence>
<evidence type="ECO:0000256" key="2">
    <source>
        <dbReference type="ARBA" id="ARBA00008773"/>
    </source>
</evidence>
<dbReference type="GO" id="GO:0042973">
    <property type="term" value="F:glucan endo-1,3-beta-D-glucosidase activity"/>
    <property type="evidence" value="ECO:0007669"/>
    <property type="project" value="TreeGrafter"/>
</dbReference>
<evidence type="ECO:0000256" key="6">
    <source>
        <dbReference type="ARBA" id="ARBA00022729"/>
    </source>
</evidence>
<dbReference type="HOGENOM" id="CLU_027285_1_0_1"/>
<evidence type="ECO:0000256" key="13">
    <source>
        <dbReference type="RuleBase" id="RU004336"/>
    </source>
</evidence>
<dbReference type="InterPro" id="IPR000490">
    <property type="entry name" value="Glyco_hydro_17"/>
</dbReference>
<dbReference type="PANTHER" id="PTHR16631">
    <property type="entry name" value="GLUCAN 1,3-BETA-GLUCOSIDASE"/>
    <property type="match status" value="1"/>
</dbReference>
<dbReference type="GO" id="GO:0009986">
    <property type="term" value="C:cell surface"/>
    <property type="evidence" value="ECO:0007669"/>
    <property type="project" value="TreeGrafter"/>
</dbReference>
<gene>
    <name evidence="16" type="ORF">KLLA0_C14047g</name>
</gene>
<dbReference type="GO" id="GO:0071555">
    <property type="term" value="P:cell wall organization"/>
    <property type="evidence" value="ECO:0007669"/>
    <property type="project" value="UniProtKB-KW"/>
</dbReference>
<dbReference type="GO" id="GO:0009277">
    <property type="term" value="C:fungal-type cell wall"/>
    <property type="evidence" value="ECO:0007669"/>
    <property type="project" value="TreeGrafter"/>
</dbReference>
<dbReference type="PROSITE" id="PS00587">
    <property type="entry name" value="GLYCOSYL_HYDROL_F17"/>
    <property type="match status" value="1"/>
</dbReference>
<evidence type="ECO:0000256" key="11">
    <source>
        <dbReference type="ARBA" id="ARBA00056660"/>
    </source>
</evidence>
<feature type="chain" id="PRO_5004271781" evidence="15">
    <location>
        <begin position="19"/>
        <end position="378"/>
    </location>
</feature>
<dbReference type="Gene3D" id="3.20.20.80">
    <property type="entry name" value="Glycosidases"/>
    <property type="match status" value="1"/>
</dbReference>
<accession>Q6CTB1</accession>
<dbReference type="GeneID" id="2891902"/>
<dbReference type="Pfam" id="PF00332">
    <property type="entry name" value="Glyco_hydro_17"/>
    <property type="match status" value="1"/>
</dbReference>
<evidence type="ECO:0000256" key="7">
    <source>
        <dbReference type="ARBA" id="ARBA00022801"/>
    </source>
</evidence>
<evidence type="ECO:0000256" key="15">
    <source>
        <dbReference type="SAM" id="SignalP"/>
    </source>
</evidence>
<dbReference type="AlphaFoldDB" id="Q6CTB1"/>
<organism evidence="16 17">
    <name type="scientific">Kluyveromyces lactis (strain ATCC 8585 / CBS 2359 / DSM 70799 / NBRC 1267 / NRRL Y-1140 / WM37)</name>
    <name type="common">Yeast</name>
    <name type="synonym">Candida sphaerica</name>
    <dbReference type="NCBI Taxonomy" id="284590"/>
    <lineage>
        <taxon>Eukaryota</taxon>
        <taxon>Fungi</taxon>
        <taxon>Dikarya</taxon>
        <taxon>Ascomycota</taxon>
        <taxon>Saccharomycotina</taxon>
        <taxon>Saccharomycetes</taxon>
        <taxon>Saccharomycetales</taxon>
        <taxon>Saccharomycetaceae</taxon>
        <taxon>Kluyveromyces</taxon>
    </lineage>
</organism>
<evidence type="ECO:0000256" key="9">
    <source>
        <dbReference type="ARBA" id="ARBA00023295"/>
    </source>
</evidence>
<dbReference type="EMBL" id="CR382123">
    <property type="protein sequence ID" value="CAH01679.1"/>
    <property type="molecule type" value="Genomic_DNA"/>
</dbReference>
<evidence type="ECO:0000256" key="14">
    <source>
        <dbReference type="SAM" id="MobiDB-lite"/>
    </source>
</evidence>
<name>Q6CTB1_KLULA</name>
<evidence type="ECO:0000256" key="12">
    <source>
        <dbReference type="RuleBase" id="RU004335"/>
    </source>
</evidence>
<dbReference type="STRING" id="284590.Q6CTB1"/>
<dbReference type="KEGG" id="kla:KLLA0_C14047g"/>
<dbReference type="GO" id="GO:0000747">
    <property type="term" value="P:conjugation with cellular fusion"/>
    <property type="evidence" value="ECO:0007669"/>
    <property type="project" value="UniProtKB-ARBA"/>
</dbReference>
<evidence type="ECO:0000256" key="4">
    <source>
        <dbReference type="ARBA" id="ARBA00022525"/>
    </source>
</evidence>
<dbReference type="PANTHER" id="PTHR16631:SF14">
    <property type="entry name" value="FAMILY 17 GLUCOSIDASE SCW10-RELATED"/>
    <property type="match status" value="1"/>
</dbReference>
<dbReference type="eggNOG" id="ENOG502QTKT">
    <property type="taxonomic scope" value="Eukaryota"/>
</dbReference>
<protein>
    <submittedName>
        <fullName evidence="16">KLLA0C14047p</fullName>
    </submittedName>
</protein>
<keyword evidence="17" id="KW-1185">Reference proteome</keyword>
<evidence type="ECO:0000256" key="3">
    <source>
        <dbReference type="ARBA" id="ARBA00022512"/>
    </source>
</evidence>
<comment type="subcellular location">
    <subcellularLocation>
        <location evidence="1">Secreted</location>
        <location evidence="1">Cell wall</location>
    </subcellularLocation>
</comment>
<dbReference type="FunFam" id="3.20.20.80:FF:000111">
    <property type="entry name" value="Soluble cell wall protein"/>
    <property type="match status" value="1"/>
</dbReference>
<dbReference type="GO" id="GO:0005975">
    <property type="term" value="P:carbohydrate metabolic process"/>
    <property type="evidence" value="ECO:0007669"/>
    <property type="project" value="InterPro"/>
</dbReference>
<evidence type="ECO:0000313" key="16">
    <source>
        <dbReference type="EMBL" id="CAH01679.1"/>
    </source>
</evidence>
<feature type="compositionally biased region" description="Low complexity" evidence="14">
    <location>
        <begin position="91"/>
        <end position="119"/>
    </location>
</feature>
<dbReference type="PaxDb" id="284590-Q6CTB1"/>
<dbReference type="Proteomes" id="UP000000598">
    <property type="component" value="Chromosome C"/>
</dbReference>
<evidence type="ECO:0000256" key="10">
    <source>
        <dbReference type="ARBA" id="ARBA00023316"/>
    </source>
</evidence>
<keyword evidence="9 13" id="KW-0326">Glycosidase</keyword>
<dbReference type="RefSeq" id="XP_452828.1">
    <property type="nucleotide sequence ID" value="XM_452828.1"/>
</dbReference>